<dbReference type="AlphaFoldDB" id="A0A0U1KUD9"/>
<sequence length="73" mass="8173">MKVLTQQVLGYTSYGLGADIAFQLQRLGSSPEEQKKLLLSEQYARLRQAAHLGNQYMCFTCLKLCPVGQSYKG</sequence>
<proteinExistence type="predicted"/>
<evidence type="ECO:0000313" key="1">
    <source>
        <dbReference type="EMBL" id="CQR71017.1"/>
    </source>
</evidence>
<name>A0A0U1KUD9_9FIRM</name>
<accession>A0A0U1KUD9</accession>
<gene>
    <name evidence="1" type="ORF">SpAn4DRAFT_1995</name>
</gene>
<dbReference type="Proteomes" id="UP000049855">
    <property type="component" value="Unassembled WGS sequence"/>
</dbReference>
<protein>
    <submittedName>
        <fullName evidence="1">Uncharacterized protein</fullName>
    </submittedName>
</protein>
<organism evidence="1 2">
    <name type="scientific">Sporomusa ovata</name>
    <dbReference type="NCBI Taxonomy" id="2378"/>
    <lineage>
        <taxon>Bacteria</taxon>
        <taxon>Bacillati</taxon>
        <taxon>Bacillota</taxon>
        <taxon>Negativicutes</taxon>
        <taxon>Selenomonadales</taxon>
        <taxon>Sporomusaceae</taxon>
        <taxon>Sporomusa</taxon>
    </lineage>
</organism>
<reference evidence="2" key="1">
    <citation type="submission" date="2015-03" db="EMBL/GenBank/DDBJ databases">
        <authorList>
            <person name="Nijsse Bart"/>
        </authorList>
    </citation>
    <scope>NUCLEOTIDE SEQUENCE [LARGE SCALE GENOMIC DNA]</scope>
</reference>
<dbReference type="EMBL" id="CTRP01000003">
    <property type="protein sequence ID" value="CQR71017.1"/>
    <property type="molecule type" value="Genomic_DNA"/>
</dbReference>
<keyword evidence="2" id="KW-1185">Reference proteome</keyword>
<evidence type="ECO:0000313" key="2">
    <source>
        <dbReference type="Proteomes" id="UP000049855"/>
    </source>
</evidence>